<proteinExistence type="predicted"/>
<evidence type="ECO:0000256" key="1">
    <source>
        <dbReference type="SAM" id="Phobius"/>
    </source>
</evidence>
<name>A0A644YLS9_9ZZZZ</name>
<dbReference type="EMBL" id="VSSQ01005551">
    <property type="protein sequence ID" value="MPM29582.1"/>
    <property type="molecule type" value="Genomic_DNA"/>
</dbReference>
<organism evidence="2">
    <name type="scientific">bioreactor metagenome</name>
    <dbReference type="NCBI Taxonomy" id="1076179"/>
    <lineage>
        <taxon>unclassified sequences</taxon>
        <taxon>metagenomes</taxon>
        <taxon>ecological metagenomes</taxon>
    </lineage>
</organism>
<sequence length="84" mass="8638">MIVILIVLGIHVIGPGVPLVSSRPVAVAPTLIHISPAIAIVHPGVICLTGLAVCAKIIIIAIMSIFSKKILSGITHHNAVIVLV</sequence>
<feature type="transmembrane region" description="Helical" evidence="1">
    <location>
        <begin position="38"/>
        <end position="66"/>
    </location>
</feature>
<evidence type="ECO:0000313" key="2">
    <source>
        <dbReference type="EMBL" id="MPM29582.1"/>
    </source>
</evidence>
<gene>
    <name evidence="2" type="ORF">SDC9_76122</name>
</gene>
<dbReference type="AlphaFoldDB" id="A0A644YLS9"/>
<comment type="caution">
    <text evidence="2">The sequence shown here is derived from an EMBL/GenBank/DDBJ whole genome shotgun (WGS) entry which is preliminary data.</text>
</comment>
<keyword evidence="1" id="KW-0472">Membrane</keyword>
<protein>
    <submittedName>
        <fullName evidence="2">Uncharacterized protein</fullName>
    </submittedName>
</protein>
<accession>A0A644YLS9</accession>
<reference evidence="2" key="1">
    <citation type="submission" date="2019-08" db="EMBL/GenBank/DDBJ databases">
        <authorList>
            <person name="Kucharzyk K."/>
            <person name="Murdoch R.W."/>
            <person name="Higgins S."/>
            <person name="Loffler F."/>
        </authorList>
    </citation>
    <scope>NUCLEOTIDE SEQUENCE</scope>
</reference>
<keyword evidence="1" id="KW-1133">Transmembrane helix</keyword>
<keyword evidence="1" id="KW-0812">Transmembrane</keyword>